<name>A0ABT5WIL6_9GAMM</name>
<dbReference type="RefSeq" id="WP_255896794.1">
    <property type="nucleotide sequence ID" value="NZ_JAMZEG020000004.1"/>
</dbReference>
<keyword evidence="1" id="KW-0808">Transferase</keyword>
<organism evidence="2 3">
    <name type="scientific">Marinomonas maritima</name>
    <dbReference type="NCBI Taxonomy" id="2940935"/>
    <lineage>
        <taxon>Bacteria</taxon>
        <taxon>Pseudomonadati</taxon>
        <taxon>Pseudomonadota</taxon>
        <taxon>Gammaproteobacteria</taxon>
        <taxon>Oceanospirillales</taxon>
        <taxon>Oceanospirillaceae</taxon>
        <taxon>Marinomonas</taxon>
    </lineage>
</organism>
<dbReference type="GO" id="GO:0008168">
    <property type="term" value="F:methyltransferase activity"/>
    <property type="evidence" value="ECO:0007669"/>
    <property type="project" value="UniProtKB-KW"/>
</dbReference>
<dbReference type="Pfam" id="PF13489">
    <property type="entry name" value="Methyltransf_23"/>
    <property type="match status" value="1"/>
</dbReference>
<dbReference type="PANTHER" id="PTHR43861">
    <property type="entry name" value="TRANS-ACONITATE 2-METHYLTRANSFERASE-RELATED"/>
    <property type="match status" value="1"/>
</dbReference>
<evidence type="ECO:0000313" key="2">
    <source>
        <dbReference type="EMBL" id="MDE8604259.1"/>
    </source>
</evidence>
<comment type="caution">
    <text evidence="2">The sequence shown here is derived from an EMBL/GenBank/DDBJ whole genome shotgun (WGS) entry which is preliminary data.</text>
</comment>
<dbReference type="Gene3D" id="3.40.50.150">
    <property type="entry name" value="Vaccinia Virus protein VP39"/>
    <property type="match status" value="1"/>
</dbReference>
<dbReference type="InterPro" id="IPR029063">
    <property type="entry name" value="SAM-dependent_MTases_sf"/>
</dbReference>
<proteinExistence type="predicted"/>
<dbReference type="Proteomes" id="UP001139522">
    <property type="component" value="Unassembled WGS sequence"/>
</dbReference>
<dbReference type="CDD" id="cd02440">
    <property type="entry name" value="AdoMet_MTases"/>
    <property type="match status" value="1"/>
</dbReference>
<evidence type="ECO:0000313" key="3">
    <source>
        <dbReference type="Proteomes" id="UP001139522"/>
    </source>
</evidence>
<accession>A0ABT5WIL6</accession>
<dbReference type="PANTHER" id="PTHR43861:SF3">
    <property type="entry name" value="PUTATIVE (AFU_ORTHOLOGUE AFUA_2G14390)-RELATED"/>
    <property type="match status" value="1"/>
</dbReference>
<protein>
    <submittedName>
        <fullName evidence="2">Class I SAM-dependent methyltransferase</fullName>
    </submittedName>
</protein>
<dbReference type="GO" id="GO:0032259">
    <property type="term" value="P:methylation"/>
    <property type="evidence" value="ECO:0007669"/>
    <property type="project" value="UniProtKB-KW"/>
</dbReference>
<dbReference type="EMBL" id="JAMZEG020000004">
    <property type="protein sequence ID" value="MDE8604259.1"/>
    <property type="molecule type" value="Genomic_DNA"/>
</dbReference>
<dbReference type="SUPFAM" id="SSF53335">
    <property type="entry name" value="S-adenosyl-L-methionine-dependent methyltransferases"/>
    <property type="match status" value="1"/>
</dbReference>
<gene>
    <name evidence="2" type="ORF">M3I01_015415</name>
</gene>
<sequence length="210" mass="23050">MGDEFLESILSNEWDEYADSWDIDPSVEDYAKKTFLALVNNISINGLTVLDFGCGTGALTKLISPNVDSIVAIDPSSAMIKCLDKKALNNVLSVSDYLSEDLIRKRPELKGQFDLIVASSVCSFLPDYETTLSLLKSLLKENGVFVQWDWQSSDDSSEMGLSPKRVKQAFEANNFVNTTITSPFIMSSSKGDMPVLMAIGKNAVQGTKRA</sequence>
<keyword evidence="3" id="KW-1185">Reference proteome</keyword>
<evidence type="ECO:0000256" key="1">
    <source>
        <dbReference type="ARBA" id="ARBA00022679"/>
    </source>
</evidence>
<keyword evidence="2" id="KW-0489">Methyltransferase</keyword>
<reference evidence="2" key="1">
    <citation type="submission" date="2023-01" db="EMBL/GenBank/DDBJ databases">
        <title>Psychroserpens sp. MSW6 and Marinomonas sp. RSW2, isolated from seawater.</title>
        <authorList>
            <person name="Kristyanto S."/>
            <person name="Jung J."/>
            <person name="Kim J.M."/>
            <person name="Jeon C.O."/>
        </authorList>
    </citation>
    <scope>NUCLEOTIDE SEQUENCE</scope>
    <source>
        <strain evidence="2">RSW2</strain>
    </source>
</reference>